<dbReference type="SUPFAM" id="SSF51984">
    <property type="entry name" value="MurCD N-terminal domain"/>
    <property type="match status" value="1"/>
</dbReference>
<dbReference type="InterPro" id="IPR036565">
    <property type="entry name" value="Mur-like_cat_sf"/>
</dbReference>
<dbReference type="PANTHER" id="PTHR43692">
    <property type="entry name" value="UDP-N-ACETYLMURAMOYLALANINE--D-GLUTAMATE LIGASE"/>
    <property type="match status" value="1"/>
</dbReference>
<dbReference type="EMBL" id="UOFB01000344">
    <property type="protein sequence ID" value="VAW49313.1"/>
    <property type="molecule type" value="Genomic_DNA"/>
</dbReference>
<sequence>MYLVVGLGVTGQSVLRYFAAQGEPCLAFDTRSSLDLTQLQRTFSQTEFAQETLPKHWLKRFDTLVLSPGIAKSEPWVVALIQQGKQVIGDIELFARTVNVPVISITGSNGKSTVTTMTGMALQAAGYQVGVGGNIGEPVLDLLLDDNDYEVYVLELSSFQLETTYSLASVAATVLNISEDHMDRYPSMDEYIQAKMQVFSNAEHAVLPEGFCALGISEHIPISRFGVGKDVIQSDQDFGLICEIGGGGIFLGFGTTSFIALSEMTLQGTHHQLNALAMMALCQSFKVEAEHFTQVVQRFTGLPYRTQLIGNYCGVEWVNDSKGTNVGATLTAVESLGQQTKGQLVLLLGGVSKEADFSGLQSAIQAHCRHTILFGRDQDRIAQHLTGVEMTRVTTLEQAVESAKEIAQREDCVLFSPACASFDQFSNYMQRGDAFVALVKAAHTSTGCQSIC</sequence>
<dbReference type="Pfam" id="PF02875">
    <property type="entry name" value="Mur_ligase_C"/>
    <property type="match status" value="1"/>
</dbReference>
<keyword evidence="3" id="KW-0963">Cytoplasm</keyword>
<evidence type="ECO:0000256" key="6">
    <source>
        <dbReference type="ARBA" id="ARBA00022840"/>
    </source>
</evidence>
<comment type="pathway">
    <text evidence="2">Cell wall biogenesis; peptidoglycan biosynthesis.</text>
</comment>
<dbReference type="GO" id="GO:0008360">
    <property type="term" value="P:regulation of cell shape"/>
    <property type="evidence" value="ECO:0007669"/>
    <property type="project" value="InterPro"/>
</dbReference>
<evidence type="ECO:0000259" key="7">
    <source>
        <dbReference type="Pfam" id="PF02875"/>
    </source>
</evidence>
<dbReference type="UniPathway" id="UPA00219"/>
<dbReference type="Gene3D" id="3.40.1190.10">
    <property type="entry name" value="Mur-like, catalytic domain"/>
    <property type="match status" value="1"/>
</dbReference>
<dbReference type="Pfam" id="PF21799">
    <property type="entry name" value="MurD-like_N"/>
    <property type="match status" value="1"/>
</dbReference>
<keyword evidence="4 9" id="KW-0436">Ligase</keyword>
<dbReference type="Gene3D" id="3.40.50.720">
    <property type="entry name" value="NAD(P)-binding Rossmann-like Domain"/>
    <property type="match status" value="1"/>
</dbReference>
<protein>
    <submittedName>
        <fullName evidence="9">UDP-N-acetylmuramoylalanine--D-glutamate ligase</fullName>
        <ecNumber evidence="9">6.3.2.9</ecNumber>
    </submittedName>
</protein>
<dbReference type="Gene3D" id="3.90.190.20">
    <property type="entry name" value="Mur ligase, C-terminal domain"/>
    <property type="match status" value="1"/>
</dbReference>
<evidence type="ECO:0000256" key="3">
    <source>
        <dbReference type="ARBA" id="ARBA00022490"/>
    </source>
</evidence>
<keyword evidence="5" id="KW-0547">Nucleotide-binding</keyword>
<evidence type="ECO:0000256" key="5">
    <source>
        <dbReference type="ARBA" id="ARBA00022741"/>
    </source>
</evidence>
<dbReference type="AlphaFoldDB" id="A0A3B0WAF5"/>
<dbReference type="InterPro" id="IPR013221">
    <property type="entry name" value="Mur_ligase_cen"/>
</dbReference>
<dbReference type="GO" id="GO:0009252">
    <property type="term" value="P:peptidoglycan biosynthetic process"/>
    <property type="evidence" value="ECO:0007669"/>
    <property type="project" value="UniProtKB-UniPathway"/>
</dbReference>
<evidence type="ECO:0000259" key="8">
    <source>
        <dbReference type="Pfam" id="PF08245"/>
    </source>
</evidence>
<name>A0A3B0WAF5_9ZZZZ</name>
<dbReference type="Pfam" id="PF08245">
    <property type="entry name" value="Mur_ligase_M"/>
    <property type="match status" value="1"/>
</dbReference>
<accession>A0A3B0WAF5</accession>
<keyword evidence="6" id="KW-0067">ATP-binding</keyword>
<evidence type="ECO:0000256" key="4">
    <source>
        <dbReference type="ARBA" id="ARBA00022598"/>
    </source>
</evidence>
<evidence type="ECO:0000256" key="1">
    <source>
        <dbReference type="ARBA" id="ARBA00004496"/>
    </source>
</evidence>
<dbReference type="EC" id="6.3.2.9" evidence="9"/>
<evidence type="ECO:0000313" key="9">
    <source>
        <dbReference type="EMBL" id="VAW49313.1"/>
    </source>
</evidence>
<dbReference type="InterPro" id="IPR005762">
    <property type="entry name" value="MurD"/>
</dbReference>
<comment type="subcellular location">
    <subcellularLocation>
        <location evidence="1">Cytoplasm</location>
    </subcellularLocation>
</comment>
<dbReference type="SUPFAM" id="SSF53623">
    <property type="entry name" value="MurD-like peptide ligases, catalytic domain"/>
    <property type="match status" value="1"/>
</dbReference>
<dbReference type="SUPFAM" id="SSF53244">
    <property type="entry name" value="MurD-like peptide ligases, peptide-binding domain"/>
    <property type="match status" value="1"/>
</dbReference>
<dbReference type="GO" id="GO:0051301">
    <property type="term" value="P:cell division"/>
    <property type="evidence" value="ECO:0007669"/>
    <property type="project" value="InterPro"/>
</dbReference>
<dbReference type="HAMAP" id="MF_00639">
    <property type="entry name" value="MurD"/>
    <property type="match status" value="1"/>
</dbReference>
<proteinExistence type="inferred from homology"/>
<dbReference type="GO" id="GO:0005737">
    <property type="term" value="C:cytoplasm"/>
    <property type="evidence" value="ECO:0007669"/>
    <property type="project" value="UniProtKB-SubCell"/>
</dbReference>
<dbReference type="NCBIfam" id="TIGR01087">
    <property type="entry name" value="murD"/>
    <property type="match status" value="1"/>
</dbReference>
<dbReference type="GO" id="GO:0005524">
    <property type="term" value="F:ATP binding"/>
    <property type="evidence" value="ECO:0007669"/>
    <property type="project" value="UniProtKB-KW"/>
</dbReference>
<organism evidence="9">
    <name type="scientific">hydrothermal vent metagenome</name>
    <dbReference type="NCBI Taxonomy" id="652676"/>
    <lineage>
        <taxon>unclassified sequences</taxon>
        <taxon>metagenomes</taxon>
        <taxon>ecological metagenomes</taxon>
    </lineage>
</organism>
<dbReference type="GO" id="GO:0008764">
    <property type="term" value="F:UDP-N-acetylmuramoylalanine-D-glutamate ligase activity"/>
    <property type="evidence" value="ECO:0007669"/>
    <property type="project" value="UniProtKB-EC"/>
</dbReference>
<dbReference type="InterPro" id="IPR036615">
    <property type="entry name" value="Mur_ligase_C_dom_sf"/>
</dbReference>
<gene>
    <name evidence="9" type="ORF">MNBD_GAMMA04-1232</name>
</gene>
<reference evidence="9" key="1">
    <citation type="submission" date="2018-06" db="EMBL/GenBank/DDBJ databases">
        <authorList>
            <person name="Zhirakovskaya E."/>
        </authorList>
    </citation>
    <scope>NUCLEOTIDE SEQUENCE</scope>
</reference>
<evidence type="ECO:0000256" key="2">
    <source>
        <dbReference type="ARBA" id="ARBA00004752"/>
    </source>
</evidence>
<feature type="domain" description="Mur ligase C-terminal" evidence="7">
    <location>
        <begin position="305"/>
        <end position="419"/>
    </location>
</feature>
<dbReference type="PANTHER" id="PTHR43692:SF1">
    <property type="entry name" value="UDP-N-ACETYLMURAMOYLALANINE--D-GLUTAMATE LIGASE"/>
    <property type="match status" value="1"/>
</dbReference>
<dbReference type="InterPro" id="IPR004101">
    <property type="entry name" value="Mur_ligase_C"/>
</dbReference>
<feature type="domain" description="Mur ligase central" evidence="8">
    <location>
        <begin position="105"/>
        <end position="281"/>
    </location>
</feature>